<feature type="domain" description="HTH arsR-type" evidence="1">
    <location>
        <begin position="20"/>
        <end position="62"/>
    </location>
</feature>
<dbReference type="AlphaFoldDB" id="A0A7J4IY35"/>
<organism evidence="2 3">
    <name type="scientific">Candidatus Iainarchaeum sp</name>
    <dbReference type="NCBI Taxonomy" id="3101447"/>
    <lineage>
        <taxon>Archaea</taxon>
        <taxon>Candidatus Iainarchaeota</taxon>
        <taxon>Candidatus Iainarchaeia</taxon>
        <taxon>Candidatus Iainarchaeales</taxon>
        <taxon>Candidatus Iainarchaeaceae</taxon>
        <taxon>Candidatus Iainarchaeum</taxon>
    </lineage>
</organism>
<gene>
    <name evidence="2" type="ORF">HA254_00710</name>
</gene>
<dbReference type="GO" id="GO:0003700">
    <property type="term" value="F:DNA-binding transcription factor activity"/>
    <property type="evidence" value="ECO:0007669"/>
    <property type="project" value="InterPro"/>
</dbReference>
<dbReference type="Pfam" id="PF01022">
    <property type="entry name" value="HTH_5"/>
    <property type="match status" value="1"/>
</dbReference>
<proteinExistence type="predicted"/>
<evidence type="ECO:0000313" key="2">
    <source>
        <dbReference type="EMBL" id="HIH09169.1"/>
    </source>
</evidence>
<dbReference type="InterPro" id="IPR036390">
    <property type="entry name" value="WH_DNA-bd_sf"/>
</dbReference>
<dbReference type="CDD" id="cd00090">
    <property type="entry name" value="HTH_ARSR"/>
    <property type="match status" value="1"/>
</dbReference>
<dbReference type="InterPro" id="IPR036388">
    <property type="entry name" value="WH-like_DNA-bd_sf"/>
</dbReference>
<dbReference type="Proteomes" id="UP000565078">
    <property type="component" value="Unassembled WGS sequence"/>
</dbReference>
<comment type="caution">
    <text evidence="2">The sequence shown here is derived from an EMBL/GenBank/DDBJ whole genome shotgun (WGS) entry which is preliminary data.</text>
</comment>
<sequence>MEDAFEQTMYWLLAGSKGAENRIRIIAALRARPMNLNELSKKTALNYKTVQHHIDLLTENNLLV</sequence>
<dbReference type="SUPFAM" id="SSF46785">
    <property type="entry name" value="Winged helix' DNA-binding domain"/>
    <property type="match status" value="1"/>
</dbReference>
<dbReference type="EMBL" id="DUGC01000015">
    <property type="protein sequence ID" value="HIH09169.1"/>
    <property type="molecule type" value="Genomic_DNA"/>
</dbReference>
<dbReference type="Gene3D" id="1.10.10.10">
    <property type="entry name" value="Winged helix-like DNA-binding domain superfamily/Winged helix DNA-binding domain"/>
    <property type="match status" value="1"/>
</dbReference>
<feature type="non-terminal residue" evidence="2">
    <location>
        <position position="64"/>
    </location>
</feature>
<name>A0A7J4IY35_9ARCH</name>
<protein>
    <submittedName>
        <fullName evidence="2">Winged helix-turn-helix transcriptional regulator</fullName>
    </submittedName>
</protein>
<evidence type="ECO:0000313" key="3">
    <source>
        <dbReference type="Proteomes" id="UP000565078"/>
    </source>
</evidence>
<dbReference type="InterPro" id="IPR011991">
    <property type="entry name" value="ArsR-like_HTH"/>
</dbReference>
<dbReference type="InterPro" id="IPR001845">
    <property type="entry name" value="HTH_ArsR_DNA-bd_dom"/>
</dbReference>
<evidence type="ECO:0000259" key="1">
    <source>
        <dbReference type="Pfam" id="PF01022"/>
    </source>
</evidence>
<reference evidence="3" key="1">
    <citation type="journal article" date="2020" name="bioRxiv">
        <title>A rank-normalized archaeal taxonomy based on genome phylogeny resolves widespread incomplete and uneven classifications.</title>
        <authorList>
            <person name="Rinke C."/>
            <person name="Chuvochina M."/>
            <person name="Mussig A.J."/>
            <person name="Chaumeil P.-A."/>
            <person name="Waite D.W."/>
            <person name="Whitman W.B."/>
            <person name="Parks D.H."/>
            <person name="Hugenholtz P."/>
        </authorList>
    </citation>
    <scope>NUCLEOTIDE SEQUENCE [LARGE SCALE GENOMIC DNA]</scope>
</reference>
<accession>A0A7J4IY35</accession>